<feature type="signal peptide" evidence="1">
    <location>
        <begin position="1"/>
        <end position="19"/>
    </location>
</feature>
<organism evidence="2 3">
    <name type="scientific">Gigaspora rosea</name>
    <dbReference type="NCBI Taxonomy" id="44941"/>
    <lineage>
        <taxon>Eukaryota</taxon>
        <taxon>Fungi</taxon>
        <taxon>Fungi incertae sedis</taxon>
        <taxon>Mucoromycota</taxon>
        <taxon>Glomeromycotina</taxon>
        <taxon>Glomeromycetes</taxon>
        <taxon>Diversisporales</taxon>
        <taxon>Gigasporaceae</taxon>
        <taxon>Gigaspora</taxon>
    </lineage>
</organism>
<evidence type="ECO:0000256" key="1">
    <source>
        <dbReference type="SAM" id="SignalP"/>
    </source>
</evidence>
<keyword evidence="1" id="KW-0732">Signal</keyword>
<protein>
    <recommendedName>
        <fullName evidence="4">MD-2-related lipid-recognition domain-containing protein</fullName>
    </recommendedName>
</protein>
<accession>A0A397W9R8</accession>
<evidence type="ECO:0000313" key="2">
    <source>
        <dbReference type="EMBL" id="RIB30447.1"/>
    </source>
</evidence>
<feature type="chain" id="PRO_5017367423" description="MD-2-related lipid-recognition domain-containing protein" evidence="1">
    <location>
        <begin position="20"/>
        <end position="147"/>
    </location>
</feature>
<evidence type="ECO:0008006" key="4">
    <source>
        <dbReference type="Google" id="ProtNLM"/>
    </source>
</evidence>
<sequence>MKNFIFVFILFATLITVNAAPYQFDKRATTFKPCPDGLPSPNVIMTPDPLVPGQSAKFNVSGTLMNDLFKGLADLRIRFSDSKRQRLIGDPYYQNFNESFPAGTPFSIVAPKVDVPSDLTNKYVIEVVIESELLTDIYGCSLADGEK</sequence>
<dbReference type="STRING" id="44941.A0A397W9R8"/>
<comment type="caution">
    <text evidence="2">The sequence shown here is derived from an EMBL/GenBank/DDBJ whole genome shotgun (WGS) entry which is preliminary data.</text>
</comment>
<name>A0A397W9R8_9GLOM</name>
<keyword evidence="3" id="KW-1185">Reference proteome</keyword>
<gene>
    <name evidence="2" type="ORF">C2G38_149499</name>
</gene>
<reference evidence="2 3" key="1">
    <citation type="submission" date="2018-06" db="EMBL/GenBank/DDBJ databases">
        <title>Comparative genomics reveals the genomic features of Rhizophagus irregularis, R. cerebriforme, R. diaphanum and Gigaspora rosea, and their symbiotic lifestyle signature.</title>
        <authorList>
            <person name="Morin E."/>
            <person name="San Clemente H."/>
            <person name="Chen E.C.H."/>
            <person name="De La Providencia I."/>
            <person name="Hainaut M."/>
            <person name="Kuo A."/>
            <person name="Kohler A."/>
            <person name="Murat C."/>
            <person name="Tang N."/>
            <person name="Roy S."/>
            <person name="Loubradou J."/>
            <person name="Henrissat B."/>
            <person name="Grigoriev I.V."/>
            <person name="Corradi N."/>
            <person name="Roux C."/>
            <person name="Martin F.M."/>
        </authorList>
    </citation>
    <scope>NUCLEOTIDE SEQUENCE [LARGE SCALE GENOMIC DNA]</scope>
    <source>
        <strain evidence="2 3">DAOM 194757</strain>
    </source>
</reference>
<proteinExistence type="predicted"/>
<dbReference type="OrthoDB" id="2392981at2759"/>
<dbReference type="EMBL" id="QKWP01000012">
    <property type="protein sequence ID" value="RIB30447.1"/>
    <property type="molecule type" value="Genomic_DNA"/>
</dbReference>
<evidence type="ECO:0000313" key="3">
    <source>
        <dbReference type="Proteomes" id="UP000266673"/>
    </source>
</evidence>
<dbReference type="AlphaFoldDB" id="A0A397W9R8"/>
<dbReference type="Proteomes" id="UP000266673">
    <property type="component" value="Unassembled WGS sequence"/>
</dbReference>